<dbReference type="GO" id="GO:0046982">
    <property type="term" value="F:protein heterodimerization activity"/>
    <property type="evidence" value="ECO:0007669"/>
    <property type="project" value="InterPro"/>
</dbReference>
<dbReference type="InterPro" id="IPR009072">
    <property type="entry name" value="Histone-fold"/>
</dbReference>
<dbReference type="InterPro" id="IPR007125">
    <property type="entry name" value="H2A/H2B/H3"/>
</dbReference>
<evidence type="ECO:0000256" key="1">
    <source>
        <dbReference type="ARBA" id="ARBA00010343"/>
    </source>
</evidence>
<dbReference type="AlphaFoldDB" id="A0A2P6N4C0"/>
<dbReference type="GO" id="GO:0003677">
    <property type="term" value="F:DNA binding"/>
    <property type="evidence" value="ECO:0007669"/>
    <property type="project" value="InterPro"/>
</dbReference>
<dbReference type="PANTHER" id="PTHR11426">
    <property type="entry name" value="HISTONE H3"/>
    <property type="match status" value="1"/>
</dbReference>
<evidence type="ECO:0000259" key="3">
    <source>
        <dbReference type="Pfam" id="PF00125"/>
    </source>
</evidence>
<comment type="similarity">
    <text evidence="1">Belongs to the histone H3 family.</text>
</comment>
<feature type="compositionally biased region" description="Basic residues" evidence="2">
    <location>
        <begin position="32"/>
        <end position="42"/>
    </location>
</feature>
<dbReference type="Proteomes" id="UP000241769">
    <property type="component" value="Unassembled WGS sequence"/>
</dbReference>
<dbReference type="Gene3D" id="1.10.20.10">
    <property type="entry name" value="Histone, subunit A"/>
    <property type="match status" value="1"/>
</dbReference>
<evidence type="ECO:0000313" key="4">
    <source>
        <dbReference type="EMBL" id="PRP78804.1"/>
    </source>
</evidence>
<evidence type="ECO:0000313" key="5">
    <source>
        <dbReference type="Proteomes" id="UP000241769"/>
    </source>
</evidence>
<protein>
    <submittedName>
        <fullName evidence="4">Histone H3.3-like isoform 1</fullName>
    </submittedName>
</protein>
<dbReference type="SUPFAM" id="SSF47113">
    <property type="entry name" value="Histone-fold"/>
    <property type="match status" value="1"/>
</dbReference>
<dbReference type="PRINTS" id="PR00622">
    <property type="entry name" value="HISTONEH3"/>
</dbReference>
<dbReference type="GO" id="GO:0030527">
    <property type="term" value="F:structural constituent of chromatin"/>
    <property type="evidence" value="ECO:0007669"/>
    <property type="project" value="InterPro"/>
</dbReference>
<dbReference type="InterPro" id="IPR000164">
    <property type="entry name" value="Histone_H3/CENP-A"/>
</dbReference>
<dbReference type="GO" id="GO:0000786">
    <property type="term" value="C:nucleosome"/>
    <property type="evidence" value="ECO:0007669"/>
    <property type="project" value="InterPro"/>
</dbReference>
<dbReference type="STRING" id="1890364.A0A2P6N4C0"/>
<sequence>MSRIKQTARKSSGGKVPISIPTKKTKSPPVKQPKRPRKAKAMIARRRVIPDGVRKLQNATDLLIPRAPFIRLVRELTHEVGSSEVRWTKSGMEALQHASEAHLIELLELANHCAVHAKRVTVMCRDLQLANRIRGDRLRFGAPSNE</sequence>
<dbReference type="EMBL" id="MDYQ01000207">
    <property type="protein sequence ID" value="PRP78804.1"/>
    <property type="molecule type" value="Genomic_DNA"/>
</dbReference>
<comment type="caution">
    <text evidence="4">The sequence shown here is derived from an EMBL/GenBank/DDBJ whole genome shotgun (WGS) entry which is preliminary data.</text>
</comment>
<reference evidence="4 5" key="1">
    <citation type="journal article" date="2018" name="Genome Biol. Evol.">
        <title>Multiple Roots of Fruiting Body Formation in Amoebozoa.</title>
        <authorList>
            <person name="Hillmann F."/>
            <person name="Forbes G."/>
            <person name="Novohradska S."/>
            <person name="Ferling I."/>
            <person name="Riege K."/>
            <person name="Groth M."/>
            <person name="Westermann M."/>
            <person name="Marz M."/>
            <person name="Spaller T."/>
            <person name="Winckler T."/>
            <person name="Schaap P."/>
            <person name="Glockner G."/>
        </authorList>
    </citation>
    <scope>NUCLEOTIDE SEQUENCE [LARGE SCALE GENOMIC DNA]</scope>
    <source>
        <strain evidence="4 5">Jena</strain>
    </source>
</reference>
<feature type="region of interest" description="Disordered" evidence="2">
    <location>
        <begin position="1"/>
        <end position="42"/>
    </location>
</feature>
<accession>A0A2P6N4C0</accession>
<evidence type="ECO:0000256" key="2">
    <source>
        <dbReference type="SAM" id="MobiDB-lite"/>
    </source>
</evidence>
<gene>
    <name evidence="4" type="ORF">PROFUN_00977</name>
</gene>
<name>A0A2P6N4C0_9EUKA</name>
<dbReference type="InParanoid" id="A0A2P6N4C0"/>
<keyword evidence="5" id="KW-1185">Reference proteome</keyword>
<dbReference type="CDD" id="cd22911">
    <property type="entry name" value="HFD_H3"/>
    <property type="match status" value="1"/>
</dbReference>
<dbReference type="OrthoDB" id="842664at2759"/>
<dbReference type="Pfam" id="PF00125">
    <property type="entry name" value="Histone"/>
    <property type="match status" value="1"/>
</dbReference>
<dbReference type="SMART" id="SM00428">
    <property type="entry name" value="H3"/>
    <property type="match status" value="1"/>
</dbReference>
<proteinExistence type="inferred from homology"/>
<feature type="domain" description="Core Histone H2A/H2B/H3" evidence="3">
    <location>
        <begin position="53"/>
        <end position="133"/>
    </location>
</feature>
<organism evidence="4 5">
    <name type="scientific">Planoprotostelium fungivorum</name>
    <dbReference type="NCBI Taxonomy" id="1890364"/>
    <lineage>
        <taxon>Eukaryota</taxon>
        <taxon>Amoebozoa</taxon>
        <taxon>Evosea</taxon>
        <taxon>Variosea</taxon>
        <taxon>Cavosteliida</taxon>
        <taxon>Cavosteliaceae</taxon>
        <taxon>Planoprotostelium</taxon>
    </lineage>
</organism>